<feature type="region of interest" description="Disordered" evidence="1">
    <location>
        <begin position="1199"/>
        <end position="1238"/>
    </location>
</feature>
<reference evidence="4" key="3">
    <citation type="journal article" date="2012" name="PLoS Pathog.">
        <title>Comparative genomics of the apicomplexan parasites Toxoplasma gondii and Neospora caninum: Coccidia differing in host range and transmission strategy.</title>
        <authorList>
            <person name="Reid A.J."/>
            <person name="Vermont S.J."/>
            <person name="Cotton J.A."/>
            <person name="Harris D."/>
            <person name="Hill-Cawthorne G.A."/>
            <person name="Konen-Waisman S."/>
            <person name="Latham S.M."/>
            <person name="Mourier T."/>
            <person name="Norton R."/>
            <person name="Quail M.A."/>
            <person name="Sanders M."/>
            <person name="Shanmugam D."/>
            <person name="Sohal A."/>
            <person name="Wasmuth J.D."/>
            <person name="Brunk B."/>
            <person name="Grigg M.E."/>
            <person name="Howard J.C."/>
            <person name="Parkinson J."/>
            <person name="Roos D.S."/>
            <person name="Trees A.J."/>
            <person name="Berriman M."/>
            <person name="Pain A."/>
            <person name="Wastling J.M."/>
        </authorList>
    </citation>
    <scope>NUCLEOTIDE SEQUENCE [LARGE SCALE GENOMIC DNA]</scope>
    <source>
        <strain evidence="4">Liverpool</strain>
    </source>
</reference>
<dbReference type="OrthoDB" id="333710at2759"/>
<gene>
    <name evidence="3" type="ORF">BN1204_041130</name>
    <name evidence="2" type="ORF">NCLIV_041130</name>
</gene>
<dbReference type="OMA" id="LEMPIGW"/>
<sequence length="1262" mass="134147">MEPQTPANPPERPCPLPLQLLQRHTQLLAAQQLRQAQASPAAEASPQPRDEKDAVPVVPAALPIALFPPPLRPLTPEQLQRQQLLQQHLRQRQLQHLQLFQAGLQNAAQDPAAPQRAADLLQKELERQRRASPPLHGPARLLQLHLQQRLLLQAAARHRAAAAGEAPLRPPPAVAAAAAAAVRRGALQLLLMPRPAANLGQSKPPGPVAIPEGSNSERAETAGGASNKSVASAEALPKAPGPVFARVPSVAPLLAASSLWALRPPSIRPAPNGVPGGERPKASPNQSCTVSGNGSRPCRETQAPATAPGVQSRSASGRPEQPGSKAASGGSSVKKEHGHKGEGEAGEKRAADAAGPPAAPSVCTGGGDSWSDENNWAGAIGGEGARKKAGEAVQDAAPLQGSPPKKGNGKKRDEEEDESSGSGEEDVYRYHEDEHASDAVKRRHTLEMPIGWGVRKPVAEATGNGGAFKKTVWVNEIVGGIRRQVYQLEKTKEWCVQFFRSSGSDTRTVTRKFPEDGVNRFRAIAAAYNLMPWDCTGTDYRRPQGRPLKRRVFTAADFEEGTAWYHYPPSLSRHPYPLTAPPGSAVPAAPGRPRRRAEAPLLQPLDLAGDTPHGSPLGSPSCSFKLQTPPDALLAELPVARGAGRLTGTSLANARSASSRTPLTVACDASCAASHRVSVTGSAASASAAAGRASPRLSPWLLDAAASVAAAAFRLHGGARKRRRGDDSDRADESASSDPPDGSEADASGDSCSRQEPLGAAPQPPLGGRGRQKTRRDDPRDGALFGWVCGQSAGDMDDGETGLLRQLILDQVEEEPPECMATWSKALLPWPLASPLSTAPAPYSKSTDPSSASQARASSFALPSRYDERDGECFHRESGRDADSSRVLPTNDTDQSTAEEMRPPARTRCREVLPPEKDPWERDAPHMALPPAPCSSLSRLFCHFCCAPDRREALGRSAFAKVVEVVFPNALETSLRPSTSSTQHAGHPRTEMDTTADLCHKLAKREQTLENYVLISRILRALAKKENDSFFRRLHSMFQAHVATCTSSGRVPSDTVSSGNRPRPLTSAGLSESCPSASLPLDGEANRLSVDDPLACVPEDQAKVEGGAKNPQNGQTSRSASGGSDADTVRLKKREATQCQSGSDATAAVSRKAPSECYSAYEGRRDWNKSGAEETLYACECLSEEPVLLQKAGKFSGTPGDVLDSKERDGNATTGGSAMNTGGGCHTNGNDSRPRLREPTVTEVLRVLGWILDIDEDREGMR</sequence>
<proteinExistence type="predicted"/>
<feature type="compositionally biased region" description="Low complexity" evidence="1">
    <location>
        <begin position="323"/>
        <end position="332"/>
    </location>
</feature>
<protein>
    <submittedName>
        <fullName evidence="2">Uncharacterized protein</fullName>
    </submittedName>
</protein>
<dbReference type="Proteomes" id="UP000007494">
    <property type="component" value="Chromosome IX"/>
</dbReference>
<feature type="region of interest" description="Disordered" evidence="1">
    <location>
        <begin position="1047"/>
        <end position="1086"/>
    </location>
</feature>
<name>F0VBQ4_NEOCL</name>
<feature type="region of interest" description="Disordered" evidence="1">
    <location>
        <begin position="32"/>
        <end position="53"/>
    </location>
</feature>
<feature type="compositionally biased region" description="Polar residues" evidence="1">
    <location>
        <begin position="1211"/>
        <end position="1220"/>
    </location>
</feature>
<feature type="compositionally biased region" description="Basic and acidic residues" evidence="1">
    <location>
        <begin position="724"/>
        <end position="733"/>
    </location>
</feature>
<evidence type="ECO:0000313" key="2">
    <source>
        <dbReference type="EMBL" id="CBZ51038.1"/>
    </source>
</evidence>
<feature type="region of interest" description="Disordered" evidence="1">
    <location>
        <begin position="197"/>
        <end position="229"/>
    </location>
</feature>
<feature type="compositionally biased region" description="Basic and acidic residues" evidence="1">
    <location>
        <begin position="426"/>
        <end position="440"/>
    </location>
</feature>
<reference evidence="2" key="2">
    <citation type="submission" date="2011-03" db="EMBL/GenBank/DDBJ databases">
        <title>Comparative genomics and transcriptomics of Neospora caninum and Toxoplasma gondii.</title>
        <authorList>
            <person name="Reid A.J."/>
            <person name="Sohal A."/>
            <person name="Harris D."/>
            <person name="Quail M."/>
            <person name="Sanders M."/>
            <person name="Berriman M."/>
            <person name="Wastling J.M."/>
            <person name="Pain A."/>
        </authorList>
    </citation>
    <scope>NUCLEOTIDE SEQUENCE</scope>
    <source>
        <strain evidence="2">Liverpool</strain>
    </source>
</reference>
<feature type="region of interest" description="Disordered" evidence="1">
    <location>
        <begin position="270"/>
        <end position="442"/>
    </location>
</feature>
<organism evidence="2 4">
    <name type="scientific">Neospora caninum (strain Liverpool)</name>
    <dbReference type="NCBI Taxonomy" id="572307"/>
    <lineage>
        <taxon>Eukaryota</taxon>
        <taxon>Sar</taxon>
        <taxon>Alveolata</taxon>
        <taxon>Apicomplexa</taxon>
        <taxon>Conoidasida</taxon>
        <taxon>Coccidia</taxon>
        <taxon>Eucoccidiorida</taxon>
        <taxon>Eimeriorina</taxon>
        <taxon>Sarcocystidae</taxon>
        <taxon>Neospora</taxon>
    </lineage>
</organism>
<feature type="compositionally biased region" description="Basic and acidic residues" evidence="1">
    <location>
        <begin position="899"/>
        <end position="910"/>
    </location>
</feature>
<reference evidence="3" key="4">
    <citation type="journal article" date="2015" name="PLoS ONE">
        <title>Comprehensive Evaluation of Toxoplasma gondii VEG and Neospora caninum LIV Genomes with Tachyzoite Stage Transcriptome and Proteome Defines Novel Transcript Features.</title>
        <authorList>
            <person name="Ramaprasad A."/>
            <person name="Mourier T."/>
            <person name="Naeem R."/>
            <person name="Malas T.B."/>
            <person name="Moussa E."/>
            <person name="Panigrahi A."/>
            <person name="Vermont S.J."/>
            <person name="Otto T.D."/>
            <person name="Wastling J."/>
            <person name="Pain A."/>
        </authorList>
    </citation>
    <scope>NUCLEOTIDE SEQUENCE</scope>
    <source>
        <strain evidence="3">Liverpool</strain>
    </source>
</reference>
<feature type="compositionally biased region" description="Acidic residues" evidence="1">
    <location>
        <begin position="414"/>
        <end position="425"/>
    </location>
</feature>
<dbReference type="GeneID" id="13440024"/>
<dbReference type="EMBL" id="LN714484">
    <property type="protein sequence ID" value="CEL68344.1"/>
    <property type="molecule type" value="Genomic_DNA"/>
</dbReference>
<dbReference type="InParanoid" id="F0VBQ4"/>
<feature type="compositionally biased region" description="Polar residues" evidence="1">
    <location>
        <begin position="283"/>
        <end position="294"/>
    </location>
</feature>
<keyword evidence="4" id="KW-1185">Reference proteome</keyword>
<evidence type="ECO:0000313" key="3">
    <source>
        <dbReference type="EMBL" id="CEL68344.1"/>
    </source>
</evidence>
<dbReference type="VEuPathDB" id="ToxoDB:NCLIV_041130"/>
<feature type="compositionally biased region" description="Basic and acidic residues" evidence="1">
    <location>
        <begin position="333"/>
        <end position="351"/>
    </location>
</feature>
<feature type="compositionally biased region" description="Polar residues" evidence="1">
    <location>
        <begin position="1047"/>
        <end position="1060"/>
    </location>
</feature>
<feature type="region of interest" description="Disordered" evidence="1">
    <location>
        <begin position="875"/>
        <end position="910"/>
    </location>
</feature>
<dbReference type="AlphaFoldDB" id="F0VBQ4"/>
<feature type="compositionally biased region" description="Polar residues" evidence="1">
    <location>
        <begin position="1110"/>
        <end position="1122"/>
    </location>
</feature>
<feature type="compositionally biased region" description="Basic and acidic residues" evidence="1">
    <location>
        <begin position="1127"/>
        <end position="1136"/>
    </location>
</feature>
<accession>F0VBQ4</accession>
<feature type="region of interest" description="Disordered" evidence="1">
    <location>
        <begin position="1103"/>
        <end position="1155"/>
    </location>
</feature>
<feature type="compositionally biased region" description="Low complexity" evidence="1">
    <location>
        <begin position="838"/>
        <end position="861"/>
    </location>
</feature>
<feature type="region of interest" description="Disordered" evidence="1">
    <location>
        <begin position="838"/>
        <end position="862"/>
    </location>
</feature>
<feature type="compositionally biased region" description="Polar residues" evidence="1">
    <location>
        <begin position="887"/>
        <end position="898"/>
    </location>
</feature>
<dbReference type="EMBL" id="FR823385">
    <property type="protein sequence ID" value="CBZ51038.1"/>
    <property type="molecule type" value="Genomic_DNA"/>
</dbReference>
<feature type="region of interest" description="Disordered" evidence="1">
    <location>
        <begin position="717"/>
        <end position="786"/>
    </location>
</feature>
<feature type="compositionally biased region" description="Basic and acidic residues" evidence="1">
    <location>
        <begin position="875"/>
        <end position="884"/>
    </location>
</feature>
<evidence type="ECO:0000313" key="4">
    <source>
        <dbReference type="Proteomes" id="UP000007494"/>
    </source>
</evidence>
<feature type="compositionally biased region" description="Low complexity" evidence="1">
    <location>
        <begin position="734"/>
        <end position="748"/>
    </location>
</feature>
<dbReference type="RefSeq" id="XP_003881071.1">
    <property type="nucleotide sequence ID" value="XM_003881022.1"/>
</dbReference>
<reference evidence="2" key="1">
    <citation type="submission" date="2011-02" db="EMBL/GenBank/DDBJ databases">
        <authorList>
            <person name="Aslett M."/>
        </authorList>
    </citation>
    <scope>NUCLEOTIDE SEQUENCE</scope>
    <source>
        <strain evidence="2">Liverpool</strain>
    </source>
</reference>
<dbReference type="eggNOG" id="ENOG502QZYV">
    <property type="taxonomic scope" value="Eukaryota"/>
</dbReference>
<feature type="compositionally biased region" description="Low complexity" evidence="1">
    <location>
        <begin position="32"/>
        <end position="47"/>
    </location>
</feature>
<evidence type="ECO:0000256" key="1">
    <source>
        <dbReference type="SAM" id="MobiDB-lite"/>
    </source>
</evidence>